<dbReference type="PANTHER" id="PTHR11061:SF30">
    <property type="entry name" value="TRNA (URACIL(54)-C(5))-METHYLTRANSFERASE"/>
    <property type="match status" value="1"/>
</dbReference>
<evidence type="ECO:0000256" key="4">
    <source>
        <dbReference type="PROSITE-ProRule" id="PRU01024"/>
    </source>
</evidence>
<dbReference type="PROSITE" id="PS01230">
    <property type="entry name" value="TRMA_1"/>
    <property type="match status" value="1"/>
</dbReference>
<evidence type="ECO:0000259" key="6">
    <source>
        <dbReference type="PROSITE" id="PS50926"/>
    </source>
</evidence>
<evidence type="ECO:0000256" key="1">
    <source>
        <dbReference type="ARBA" id="ARBA00022603"/>
    </source>
</evidence>
<dbReference type="PROSITE" id="PS51687">
    <property type="entry name" value="SAM_MT_RNA_M5U"/>
    <property type="match status" value="1"/>
</dbReference>
<dbReference type="SUPFAM" id="SSF50249">
    <property type="entry name" value="Nucleic acid-binding proteins"/>
    <property type="match status" value="1"/>
</dbReference>
<evidence type="ECO:0000256" key="5">
    <source>
        <dbReference type="PROSITE-ProRule" id="PRU10015"/>
    </source>
</evidence>
<dbReference type="OrthoDB" id="9804590at2"/>
<evidence type="ECO:0000256" key="2">
    <source>
        <dbReference type="ARBA" id="ARBA00022679"/>
    </source>
</evidence>
<keyword evidence="1 4" id="KW-0489">Methyltransferase</keyword>
<keyword evidence="3 4" id="KW-0949">S-adenosyl-L-methionine</keyword>
<dbReference type="GO" id="GO:0070475">
    <property type="term" value="P:rRNA base methylation"/>
    <property type="evidence" value="ECO:0007669"/>
    <property type="project" value="TreeGrafter"/>
</dbReference>
<gene>
    <name evidence="7" type="ORF">DQQ10_00480</name>
</gene>
<dbReference type="PROSITE" id="PS50926">
    <property type="entry name" value="TRAM"/>
    <property type="match status" value="1"/>
</dbReference>
<feature type="active site" evidence="5">
    <location>
        <position position="430"/>
    </location>
</feature>
<evidence type="ECO:0000313" key="8">
    <source>
        <dbReference type="Proteomes" id="UP000251889"/>
    </source>
</evidence>
<dbReference type="NCBIfam" id="TIGR00479">
    <property type="entry name" value="rumA"/>
    <property type="match status" value="1"/>
</dbReference>
<dbReference type="InterPro" id="IPR029063">
    <property type="entry name" value="SAM-dependent_MTases_sf"/>
</dbReference>
<keyword evidence="8" id="KW-1185">Reference proteome</keyword>
<dbReference type="GO" id="GO:0070041">
    <property type="term" value="F:rRNA (uridine-C5-)-methyltransferase activity"/>
    <property type="evidence" value="ECO:0007669"/>
    <property type="project" value="TreeGrafter"/>
</dbReference>
<dbReference type="InterPro" id="IPR030390">
    <property type="entry name" value="MeTrfase_TrmA_AS"/>
</dbReference>
<dbReference type="PANTHER" id="PTHR11061">
    <property type="entry name" value="RNA M5U METHYLTRANSFERASE"/>
    <property type="match status" value="1"/>
</dbReference>
<dbReference type="SUPFAM" id="SSF53335">
    <property type="entry name" value="S-adenosyl-L-methionine-dependent methyltransferases"/>
    <property type="match status" value="1"/>
</dbReference>
<feature type="binding site" evidence="4">
    <location>
        <position position="403"/>
    </location>
    <ligand>
        <name>S-adenosyl-L-methionine</name>
        <dbReference type="ChEBI" id="CHEBI:59789"/>
    </ligand>
</feature>
<evidence type="ECO:0000313" key="7">
    <source>
        <dbReference type="EMBL" id="RAW02622.1"/>
    </source>
</evidence>
<dbReference type="InterPro" id="IPR010280">
    <property type="entry name" value="U5_MeTrfase_fam"/>
</dbReference>
<dbReference type="EC" id="2.1.1.190" evidence="7"/>
<dbReference type="AlphaFoldDB" id="A0A364Y8Q6"/>
<reference evidence="7 8" key="1">
    <citation type="submission" date="2018-06" db="EMBL/GenBank/DDBJ databases">
        <title>Chryseolinea flavus sp. nov., a member of the phylum Bacteroidetes isolated from soil.</title>
        <authorList>
            <person name="Li Y."/>
            <person name="Wang J."/>
        </authorList>
    </citation>
    <scope>NUCLEOTIDE SEQUENCE [LARGE SCALE GENOMIC DNA]</scope>
    <source>
        <strain evidence="7 8">SDU1-6</strain>
    </source>
</reference>
<dbReference type="EMBL" id="QMFY01000001">
    <property type="protein sequence ID" value="RAW02622.1"/>
    <property type="molecule type" value="Genomic_DNA"/>
</dbReference>
<evidence type="ECO:0000256" key="3">
    <source>
        <dbReference type="ARBA" id="ARBA00022691"/>
    </source>
</evidence>
<dbReference type="Proteomes" id="UP000251889">
    <property type="component" value="Unassembled WGS sequence"/>
</dbReference>
<feature type="active site" description="Nucleophile" evidence="4">
    <location>
        <position position="430"/>
    </location>
</feature>
<dbReference type="Pfam" id="PF05958">
    <property type="entry name" value="tRNA_U5-meth_tr"/>
    <property type="match status" value="1"/>
</dbReference>
<keyword evidence="2 4" id="KW-0808">Transferase</keyword>
<dbReference type="RefSeq" id="WP_112744839.1">
    <property type="nucleotide sequence ID" value="NZ_QMFY01000001.1"/>
</dbReference>
<dbReference type="InterPro" id="IPR002792">
    <property type="entry name" value="TRAM_dom"/>
</dbReference>
<sequence length="473" mass="53253">MRKGDIIENIVVETMAAEGKCVSRIDGKVIFLEGGAPGDTVDAQLTKIKSSFLEARVTAIKKFSPDRATPFCTHFGTCGGCSWQHIQYETQLLYKHKQVVDNLERIGGLVLPTIKPIVASEKTRFYRNKLDYTFSAQRWLTKAELHDENKPGQGEVALGYHIPRKYDLVFDVKECHLQPDPSNAIRLAVRDEAVKEAIPFFDLRKQVGFLRTITIRTAITGETMVILQVTYDKMEWIEKILLRLERDFPQITSFQFVINGKKNDTFADLNIQTWKGNPYITETMQKPDGSGVLSFRVGPKSFYQTNSQQAYELYRITWEMAGLKGDELVYDLYTGTGTIANFVAGQAKKVVGLEYVGAAIDDAKVNSQINGITNTDFYAGDIKNLLDDNFLNVHGRPDVVITDPPRAGMHEDVCRMLLKAEPKKIVYVSCNPATQARDLSILSEKYDIIAVQPVDMFPHTMHVENVALLKLKA</sequence>
<feature type="binding site" evidence="4">
    <location>
        <position position="354"/>
    </location>
    <ligand>
        <name>S-adenosyl-L-methionine</name>
        <dbReference type="ChEBI" id="CHEBI:59789"/>
    </ligand>
</feature>
<dbReference type="PROSITE" id="PS01231">
    <property type="entry name" value="TRMA_2"/>
    <property type="match status" value="1"/>
</dbReference>
<dbReference type="InterPro" id="IPR030391">
    <property type="entry name" value="MeTrfase_TrmA_CS"/>
</dbReference>
<accession>A0A364Y8Q6</accession>
<dbReference type="Gene3D" id="2.40.50.140">
    <property type="entry name" value="Nucleic acid-binding proteins"/>
    <property type="match status" value="1"/>
</dbReference>
<proteinExistence type="inferred from homology"/>
<dbReference type="FunFam" id="3.40.50.150:FF:000009">
    <property type="entry name" value="23S rRNA (Uracil(1939)-C(5))-methyltransferase RlmD"/>
    <property type="match status" value="1"/>
</dbReference>
<feature type="binding site" evidence="4">
    <location>
        <position position="304"/>
    </location>
    <ligand>
        <name>S-adenosyl-L-methionine</name>
        <dbReference type="ChEBI" id="CHEBI:59789"/>
    </ligand>
</feature>
<name>A0A364Y8Q6_9BACT</name>
<dbReference type="Gene3D" id="2.40.50.1070">
    <property type="match status" value="1"/>
</dbReference>
<dbReference type="CDD" id="cd02440">
    <property type="entry name" value="AdoMet_MTases"/>
    <property type="match status" value="1"/>
</dbReference>
<dbReference type="Gene3D" id="3.40.50.150">
    <property type="entry name" value="Vaccinia Virus protein VP39"/>
    <property type="match status" value="1"/>
</dbReference>
<dbReference type="Pfam" id="PF01938">
    <property type="entry name" value="TRAM"/>
    <property type="match status" value="1"/>
</dbReference>
<comment type="caution">
    <text evidence="7">The sequence shown here is derived from an EMBL/GenBank/DDBJ whole genome shotgun (WGS) entry which is preliminary data.</text>
</comment>
<organism evidence="7 8">
    <name type="scientific">Pseudochryseolinea flava</name>
    <dbReference type="NCBI Taxonomy" id="2059302"/>
    <lineage>
        <taxon>Bacteria</taxon>
        <taxon>Pseudomonadati</taxon>
        <taxon>Bacteroidota</taxon>
        <taxon>Cytophagia</taxon>
        <taxon>Cytophagales</taxon>
        <taxon>Fulvivirgaceae</taxon>
        <taxon>Pseudochryseolinea</taxon>
    </lineage>
</organism>
<comment type="similarity">
    <text evidence="4">Belongs to the class I-like SAM-binding methyltransferase superfamily. RNA M5U methyltransferase family.</text>
</comment>
<protein>
    <submittedName>
        <fullName evidence="7">23S rRNA (Uracil(1939)-C(5))-methyltransferase RlmD</fullName>
        <ecNumber evidence="7">2.1.1.190</ecNumber>
    </submittedName>
</protein>
<feature type="domain" description="TRAM" evidence="6">
    <location>
        <begin position="1"/>
        <end position="59"/>
    </location>
</feature>
<dbReference type="InterPro" id="IPR012340">
    <property type="entry name" value="NA-bd_OB-fold"/>
</dbReference>
<feature type="binding site" evidence="4">
    <location>
        <position position="333"/>
    </location>
    <ligand>
        <name>S-adenosyl-L-methionine</name>
        <dbReference type="ChEBI" id="CHEBI:59789"/>
    </ligand>
</feature>